<dbReference type="AlphaFoldDB" id="A0A6J3LT97"/>
<evidence type="ECO:0000256" key="3">
    <source>
        <dbReference type="ARBA" id="ARBA00022723"/>
    </source>
</evidence>
<evidence type="ECO:0000256" key="2">
    <source>
        <dbReference type="ARBA" id="ARBA00005676"/>
    </source>
</evidence>
<evidence type="ECO:0000313" key="16">
    <source>
        <dbReference type="RefSeq" id="XP_033456037.1"/>
    </source>
</evidence>
<dbReference type="RefSeq" id="XP_033456037.1">
    <property type="nucleotide sequence ID" value="XM_033608038.1"/>
</dbReference>
<evidence type="ECO:0000256" key="5">
    <source>
        <dbReference type="ARBA" id="ARBA00022801"/>
    </source>
</evidence>
<keyword evidence="7 12" id="KW-0904">Protein phosphatase</keyword>
<evidence type="ECO:0000256" key="4">
    <source>
        <dbReference type="ARBA" id="ARBA00022771"/>
    </source>
</evidence>
<keyword evidence="4 12" id="KW-0863">Zinc-finger</keyword>
<evidence type="ECO:0000256" key="10">
    <source>
        <dbReference type="ARBA" id="ARBA00048336"/>
    </source>
</evidence>
<comment type="function">
    <text evidence="12">Putative RNA polymerase II subunit B1 C-terminal domain (CTD) phosphatase involved in RNA polymerase II transcription regulation.</text>
</comment>
<gene>
    <name evidence="16" type="ORF">K489DRAFT_413433</name>
</gene>
<dbReference type="PROSITE" id="PS51479">
    <property type="entry name" value="ZF_RTR1"/>
    <property type="match status" value="1"/>
</dbReference>
<dbReference type="GO" id="GO:0005634">
    <property type="term" value="C:nucleus"/>
    <property type="evidence" value="ECO:0007669"/>
    <property type="project" value="UniProtKB-SubCell"/>
</dbReference>
<keyword evidence="5 12" id="KW-0378">Hydrolase</keyword>
<evidence type="ECO:0000256" key="1">
    <source>
        <dbReference type="ARBA" id="ARBA00004123"/>
    </source>
</evidence>
<name>A0A6J3LT97_9PEZI</name>
<reference evidence="16" key="1">
    <citation type="submission" date="2020-01" db="EMBL/GenBank/DDBJ databases">
        <authorList>
            <consortium name="DOE Joint Genome Institute"/>
            <person name="Haridas S."/>
            <person name="Albert R."/>
            <person name="Binder M."/>
            <person name="Bloem J."/>
            <person name="Labutti K."/>
            <person name="Salamov A."/>
            <person name="Andreopoulos B."/>
            <person name="Baker S.E."/>
            <person name="Barry K."/>
            <person name="Bills G."/>
            <person name="Bluhm B.H."/>
            <person name="Cannon C."/>
            <person name="Castanera R."/>
            <person name="Culley D.E."/>
            <person name="Daum C."/>
            <person name="Ezra D."/>
            <person name="Gonzalez J.B."/>
            <person name="Henrissat B."/>
            <person name="Kuo A."/>
            <person name="Liang C."/>
            <person name="Lipzen A."/>
            <person name="Lutzoni F."/>
            <person name="Magnuson J."/>
            <person name="Mondo S."/>
            <person name="Nolan M."/>
            <person name="Ohm R."/>
            <person name="Pangilinan J."/>
            <person name="Park H.-J."/>
            <person name="Ramirez L."/>
            <person name="Alfaro M."/>
            <person name="Sun H."/>
            <person name="Tritt A."/>
            <person name="Yoshinaga Y."/>
            <person name="Zwiers L.-H."/>
            <person name="Turgeon B.G."/>
            <person name="Goodwin S.B."/>
            <person name="Spatafora J.W."/>
            <person name="Crous P.W."/>
            <person name="Grigoriev I.V."/>
        </authorList>
    </citation>
    <scope>NUCLEOTIDE SEQUENCE</scope>
    <source>
        <strain evidence="16">CBS 342.82</strain>
    </source>
</reference>
<comment type="catalytic activity">
    <reaction evidence="9 12">
        <text>O-phospho-L-seryl-[protein] + H2O = L-seryl-[protein] + phosphate</text>
        <dbReference type="Rhea" id="RHEA:20629"/>
        <dbReference type="Rhea" id="RHEA-COMP:9863"/>
        <dbReference type="Rhea" id="RHEA-COMP:11604"/>
        <dbReference type="ChEBI" id="CHEBI:15377"/>
        <dbReference type="ChEBI" id="CHEBI:29999"/>
        <dbReference type="ChEBI" id="CHEBI:43474"/>
        <dbReference type="ChEBI" id="CHEBI:83421"/>
        <dbReference type="EC" id="3.1.3.16"/>
    </reaction>
</comment>
<dbReference type="Gene3D" id="1.25.40.820">
    <property type="match status" value="1"/>
</dbReference>
<evidence type="ECO:0000256" key="8">
    <source>
        <dbReference type="ARBA" id="ARBA00023242"/>
    </source>
</evidence>
<dbReference type="InterPro" id="IPR038534">
    <property type="entry name" value="Rtr1/RPAP2_sf"/>
</dbReference>
<feature type="region of interest" description="Disordered" evidence="13">
    <location>
        <begin position="257"/>
        <end position="278"/>
    </location>
</feature>
<dbReference type="Proteomes" id="UP000504637">
    <property type="component" value="Unplaced"/>
</dbReference>
<evidence type="ECO:0000256" key="13">
    <source>
        <dbReference type="SAM" id="MobiDB-lite"/>
    </source>
</evidence>
<evidence type="ECO:0000256" key="7">
    <source>
        <dbReference type="ARBA" id="ARBA00022912"/>
    </source>
</evidence>
<evidence type="ECO:0000313" key="15">
    <source>
        <dbReference type="Proteomes" id="UP000504637"/>
    </source>
</evidence>
<evidence type="ECO:0000256" key="6">
    <source>
        <dbReference type="ARBA" id="ARBA00022833"/>
    </source>
</evidence>
<dbReference type="PANTHER" id="PTHR14732">
    <property type="entry name" value="RNA POLYMERASE II SUBUNIT B1 CTD PHOSPHATASE RPAP2-RELATED"/>
    <property type="match status" value="1"/>
</dbReference>
<keyword evidence="15" id="KW-1185">Reference proteome</keyword>
<dbReference type="GO" id="GO:0005737">
    <property type="term" value="C:cytoplasm"/>
    <property type="evidence" value="ECO:0007669"/>
    <property type="project" value="TreeGrafter"/>
</dbReference>
<comment type="catalytic activity">
    <reaction evidence="10 12">
        <text>O-phospho-L-threonyl-[protein] + H2O = L-threonyl-[protein] + phosphate</text>
        <dbReference type="Rhea" id="RHEA:47004"/>
        <dbReference type="Rhea" id="RHEA-COMP:11060"/>
        <dbReference type="Rhea" id="RHEA-COMP:11605"/>
        <dbReference type="ChEBI" id="CHEBI:15377"/>
        <dbReference type="ChEBI" id="CHEBI:30013"/>
        <dbReference type="ChEBI" id="CHEBI:43474"/>
        <dbReference type="ChEBI" id="CHEBI:61977"/>
        <dbReference type="EC" id="3.1.3.16"/>
    </reaction>
</comment>
<reference evidence="16" key="3">
    <citation type="submission" date="2025-08" db="UniProtKB">
        <authorList>
            <consortium name="RefSeq"/>
        </authorList>
    </citation>
    <scope>IDENTIFICATION</scope>
    <source>
        <strain evidence="16">CBS 342.82</strain>
    </source>
</reference>
<evidence type="ECO:0000256" key="11">
    <source>
        <dbReference type="PROSITE-ProRule" id="PRU00812"/>
    </source>
</evidence>
<dbReference type="OrthoDB" id="2590500at2759"/>
<dbReference type="GO" id="GO:0043175">
    <property type="term" value="F:RNA polymerase core enzyme binding"/>
    <property type="evidence" value="ECO:0007669"/>
    <property type="project" value="UniProtKB-UniRule"/>
</dbReference>
<dbReference type="GO" id="GO:0008270">
    <property type="term" value="F:zinc ion binding"/>
    <property type="evidence" value="ECO:0007669"/>
    <property type="project" value="UniProtKB-KW"/>
</dbReference>
<sequence length="278" mass="31018">MNTRIPASSILKQPSIAKASVPSNEQETQAQKDKRNLDIALRHAHKIQNQKDAEAKILDHITTLIDIPSSAEFTPQEALKFLTLVVLFQPSDFDSLIEERHVDGKCGYALCSKAPRRESLMLKLTPGASNWCSEACARKGLYVKAQLSSVPAWERSANYKPEVQLHQDDQKVLEEFLRSPEATAVRRANRAVRVDAWRKEVESQSQLEKLAAERGENVHSFRPGQILADGIIEKTVSSTRARPPGFDGELDAAFDAIEGYQPRRKDIKSDEGDSGDDE</sequence>
<dbReference type="PANTHER" id="PTHR14732:SF0">
    <property type="entry name" value="RNA POLYMERASE II SUBUNIT B1 CTD PHOSPHATASE RPAP2-RELATED"/>
    <property type="match status" value="1"/>
</dbReference>
<keyword evidence="8 12" id="KW-0539">Nucleus</keyword>
<dbReference type="EC" id="3.1.3.16" evidence="12"/>
<dbReference type="InterPro" id="IPR039693">
    <property type="entry name" value="Rtr1/RPAP2"/>
</dbReference>
<keyword evidence="3 12" id="KW-0479">Metal-binding</keyword>
<dbReference type="InterPro" id="IPR007308">
    <property type="entry name" value="Rtr1/RPAP2_dom"/>
</dbReference>
<dbReference type="Pfam" id="PF04181">
    <property type="entry name" value="RPAP2_Rtr1"/>
    <property type="match status" value="1"/>
</dbReference>
<dbReference type="GeneID" id="54365837"/>
<proteinExistence type="inferred from homology"/>
<keyword evidence="6 12" id="KW-0862">Zinc</keyword>
<protein>
    <recommendedName>
        <fullName evidence="12">RNA polymerase II subunit B1 CTD phosphatase RPAP2 homolog</fullName>
        <ecNumber evidence="12">3.1.3.16</ecNumber>
    </recommendedName>
</protein>
<comment type="subcellular location">
    <subcellularLocation>
        <location evidence="1 12">Nucleus</location>
    </subcellularLocation>
</comment>
<dbReference type="GO" id="GO:0008420">
    <property type="term" value="F:RNA polymerase II CTD heptapeptide repeat phosphatase activity"/>
    <property type="evidence" value="ECO:0007669"/>
    <property type="project" value="UniProtKB-UniRule"/>
</dbReference>
<feature type="domain" description="RTR1-type" evidence="14">
    <location>
        <begin position="83"/>
        <end position="156"/>
    </location>
</feature>
<evidence type="ECO:0000259" key="14">
    <source>
        <dbReference type="PROSITE" id="PS51479"/>
    </source>
</evidence>
<comment type="similarity">
    <text evidence="2 11 12">Belongs to the RPAP2 family.</text>
</comment>
<organism evidence="16">
    <name type="scientific">Dissoconium aciculare CBS 342.82</name>
    <dbReference type="NCBI Taxonomy" id="1314786"/>
    <lineage>
        <taxon>Eukaryota</taxon>
        <taxon>Fungi</taxon>
        <taxon>Dikarya</taxon>
        <taxon>Ascomycota</taxon>
        <taxon>Pezizomycotina</taxon>
        <taxon>Dothideomycetes</taxon>
        <taxon>Dothideomycetidae</taxon>
        <taxon>Mycosphaerellales</taxon>
        <taxon>Dissoconiaceae</taxon>
        <taxon>Dissoconium</taxon>
    </lineage>
</organism>
<reference evidence="16" key="2">
    <citation type="submission" date="2020-04" db="EMBL/GenBank/DDBJ databases">
        <authorList>
            <consortium name="NCBI Genome Project"/>
        </authorList>
    </citation>
    <scope>NUCLEOTIDE SEQUENCE</scope>
    <source>
        <strain evidence="16">CBS 342.82</strain>
    </source>
</reference>
<evidence type="ECO:0000256" key="12">
    <source>
        <dbReference type="RuleBase" id="RU367080"/>
    </source>
</evidence>
<evidence type="ECO:0000256" key="9">
    <source>
        <dbReference type="ARBA" id="ARBA00047761"/>
    </source>
</evidence>
<accession>A0A6J3LT97</accession>
<feature type="compositionally biased region" description="Basic and acidic residues" evidence="13">
    <location>
        <begin position="261"/>
        <end position="271"/>
    </location>
</feature>